<proteinExistence type="predicted"/>
<feature type="compositionally biased region" description="Basic and acidic residues" evidence="1">
    <location>
        <begin position="346"/>
        <end position="357"/>
    </location>
</feature>
<feature type="region of interest" description="Disordered" evidence="1">
    <location>
        <begin position="342"/>
        <end position="383"/>
    </location>
</feature>
<feature type="region of interest" description="Disordered" evidence="1">
    <location>
        <begin position="687"/>
        <end position="707"/>
    </location>
</feature>
<feature type="region of interest" description="Disordered" evidence="1">
    <location>
        <begin position="407"/>
        <end position="473"/>
    </location>
</feature>
<comment type="caution">
    <text evidence="2">The sequence shown here is derived from an EMBL/GenBank/DDBJ whole genome shotgun (WGS) entry which is preliminary data.</text>
</comment>
<evidence type="ECO:0000313" key="2">
    <source>
        <dbReference type="EMBL" id="KAK6625470.1"/>
    </source>
</evidence>
<feature type="compositionally biased region" description="Basic and acidic residues" evidence="1">
    <location>
        <begin position="448"/>
        <end position="465"/>
    </location>
</feature>
<dbReference type="EMBL" id="JAWJWE010000037">
    <property type="protein sequence ID" value="KAK6625470.1"/>
    <property type="molecule type" value="Genomic_DNA"/>
</dbReference>
<dbReference type="Proteomes" id="UP001372834">
    <property type="component" value="Unassembled WGS sequence"/>
</dbReference>
<gene>
    <name evidence="2" type="ORF">RUM43_005768</name>
</gene>
<feature type="compositionally biased region" description="Basic and acidic residues" evidence="1">
    <location>
        <begin position="407"/>
        <end position="416"/>
    </location>
</feature>
<evidence type="ECO:0000313" key="3">
    <source>
        <dbReference type="Proteomes" id="UP001372834"/>
    </source>
</evidence>
<accession>A0AAN8PJZ4</accession>
<feature type="compositionally biased region" description="Low complexity" evidence="1">
    <location>
        <begin position="417"/>
        <end position="427"/>
    </location>
</feature>
<feature type="region of interest" description="Disordered" evidence="1">
    <location>
        <begin position="532"/>
        <end position="561"/>
    </location>
</feature>
<feature type="region of interest" description="Disordered" evidence="1">
    <location>
        <begin position="233"/>
        <end position="311"/>
    </location>
</feature>
<organism evidence="2 3">
    <name type="scientific">Polyplax serrata</name>
    <name type="common">Common mouse louse</name>
    <dbReference type="NCBI Taxonomy" id="468196"/>
    <lineage>
        <taxon>Eukaryota</taxon>
        <taxon>Metazoa</taxon>
        <taxon>Ecdysozoa</taxon>
        <taxon>Arthropoda</taxon>
        <taxon>Hexapoda</taxon>
        <taxon>Insecta</taxon>
        <taxon>Pterygota</taxon>
        <taxon>Neoptera</taxon>
        <taxon>Paraneoptera</taxon>
        <taxon>Psocodea</taxon>
        <taxon>Troctomorpha</taxon>
        <taxon>Phthiraptera</taxon>
        <taxon>Anoplura</taxon>
        <taxon>Polyplacidae</taxon>
        <taxon>Polyplax</taxon>
    </lineage>
</organism>
<name>A0AAN8PJZ4_POLSC</name>
<protein>
    <submittedName>
        <fullName evidence="2">Uncharacterized protein</fullName>
    </submittedName>
</protein>
<feature type="compositionally biased region" description="Low complexity" evidence="1">
    <location>
        <begin position="358"/>
        <end position="369"/>
    </location>
</feature>
<evidence type="ECO:0000256" key="1">
    <source>
        <dbReference type="SAM" id="MobiDB-lite"/>
    </source>
</evidence>
<dbReference type="AlphaFoldDB" id="A0AAN8PJZ4"/>
<feature type="region of interest" description="Disordered" evidence="1">
    <location>
        <begin position="32"/>
        <end position="173"/>
    </location>
</feature>
<feature type="compositionally biased region" description="Low complexity" evidence="1">
    <location>
        <begin position="297"/>
        <end position="308"/>
    </location>
</feature>
<feature type="compositionally biased region" description="Basic and acidic residues" evidence="1">
    <location>
        <begin position="696"/>
        <end position="705"/>
    </location>
</feature>
<sequence>MIMALFFSKTIKKSHTEHETKETNITDSIISSYGVGPTDDKGRPLFGLQALRRPKGKPDTETDGYLPKEPNSPVDIRDSSGRAFFGLKALRAPKRDSDYPDSPTSKDTYRKHSIDSPRQGSPTTGDYDDGEVNRLMSEPGQSLKDMIRKHERLMDDDEDERRPGDKMTSYSTSTVIRSSAIRRPDGTVSVRKNVVRVKKSISAMTPSSGYLLVGSYEKNIGDVTAATCEEVGRESLKEGNTRTSSSQVAIRGGKKRSGETTAKDDEEPQTRVTTEEYSYETPENLDADEPYGRKSIRNITSRSSTSDSIQDRSSRIGLCTRLWKARDTMTKNWFSQWDLRTTRRSVSPERRSPDRHPPLSSSRPSSRTSIGEYPDPKSPTCRKSISDRLTQLSKKFSNDSLDRNLDVREVTTDSHHSTYTRTTSTHRSSIDGSTSPLNDTPRYGQENGKPDRRFSSTLRDNENGYRRGSSTPIEDVKETLYRKFSGSEDIEHTVPSFTRVGKGGSVKALSQKFQQAADSPGLKQSISMEVRVGSPTRSGGTHTSHTDYPTDRSWSPSRGDTCDRRVITQTTTEIRSDGGRSFLGNSSKVTGVQDILNRMRAADQGECSRKAGLDPRHLKSDGAINRVLSCAENDSDDTANDSEARSLLNKFLGASVMMTGMEPLVKASGATSSTLVSQAERQRILDSPSRNGYKVRQHEDIRSNDDPPLLCSLPNRLLYGFVSSPTRPLASQDLR</sequence>
<reference evidence="2 3" key="1">
    <citation type="submission" date="2023-10" db="EMBL/GenBank/DDBJ databases">
        <title>Genomes of two closely related lineages of the louse Polyplax serrata with different host specificities.</title>
        <authorList>
            <person name="Martinu J."/>
            <person name="Tarabai H."/>
            <person name="Stefka J."/>
            <person name="Hypsa V."/>
        </authorList>
    </citation>
    <scope>NUCLEOTIDE SEQUENCE [LARGE SCALE GENOMIC DNA]</scope>
    <source>
        <strain evidence="2">HR10_N</strain>
    </source>
</reference>